<name>A0A7H1KNP1_9EURY</name>
<evidence type="ECO:0000313" key="1">
    <source>
        <dbReference type="EMBL" id="QNT35555.1"/>
    </source>
</evidence>
<organism evidence="1">
    <name type="scientific">uncultured Methanosarcinales archaeon</name>
    <dbReference type="NCBI Taxonomy" id="183757"/>
    <lineage>
        <taxon>Archaea</taxon>
        <taxon>Methanobacteriati</taxon>
        <taxon>Methanobacteriota</taxon>
        <taxon>Stenosarchaea group</taxon>
        <taxon>Methanomicrobia</taxon>
        <taxon>Methanosarcinales</taxon>
        <taxon>environmental samples</taxon>
    </lineage>
</organism>
<accession>A0A7H1KNP1</accession>
<dbReference type="EMBL" id="MT776526">
    <property type="protein sequence ID" value="QNT35555.1"/>
    <property type="molecule type" value="Genomic_DNA"/>
</dbReference>
<gene>
    <name evidence="1" type="ORF">HCAOCCDF_00002</name>
</gene>
<reference evidence="1" key="1">
    <citation type="submission" date="2020-07" db="EMBL/GenBank/DDBJ databases">
        <title>Unique genomic features of the anaerobic methanotrophic archaea.</title>
        <authorList>
            <person name="Chadwick G.L."/>
            <person name="Skennerton C.T."/>
            <person name="Laso-Perez R."/>
            <person name="Leu A.O."/>
            <person name="Speth D.R."/>
            <person name="Yu H."/>
            <person name="Morgan-Lang C."/>
            <person name="Hatzenpichler R."/>
            <person name="Goudeau D."/>
            <person name="Malmstrom R."/>
            <person name="Brazelton W.J."/>
            <person name="Woyke T."/>
            <person name="Hallam S.J."/>
            <person name="Tyson G.W."/>
            <person name="Wegener G."/>
            <person name="Boetius A."/>
            <person name="Orphan V."/>
        </authorList>
    </citation>
    <scope>NUCLEOTIDE SEQUENCE</scope>
</reference>
<dbReference type="AlphaFoldDB" id="A0A7H1KNP1"/>
<protein>
    <submittedName>
        <fullName evidence="1">Uncharacterized protein</fullName>
    </submittedName>
</protein>
<sequence length="52" mass="5633">MEPYEEPGVNKRIKYLKVQERAGFSVSEGFSVIGTAENVDRIVIGEEGGGCS</sequence>
<proteinExistence type="predicted"/>